<keyword evidence="3" id="KW-1185">Reference proteome</keyword>
<evidence type="ECO:0000313" key="2">
    <source>
        <dbReference type="EMBL" id="CAG9178466.1"/>
    </source>
</evidence>
<dbReference type="NCBIfam" id="NF041023">
    <property type="entry name" value="PP0621_fam"/>
    <property type="match status" value="1"/>
</dbReference>
<dbReference type="Proteomes" id="UP000706525">
    <property type="component" value="Unassembled WGS sequence"/>
</dbReference>
<dbReference type="InterPro" id="IPR049708">
    <property type="entry name" value="PP0621-like"/>
</dbReference>
<reference evidence="2 3" key="1">
    <citation type="submission" date="2021-08" db="EMBL/GenBank/DDBJ databases">
        <authorList>
            <person name="Peeters C."/>
        </authorList>
    </citation>
    <scope>NUCLEOTIDE SEQUENCE [LARGE SCALE GENOMIC DNA]</scope>
    <source>
        <strain evidence="2 3">LMG 32289</strain>
    </source>
</reference>
<evidence type="ECO:0008006" key="4">
    <source>
        <dbReference type="Google" id="ProtNLM"/>
    </source>
</evidence>
<proteinExistence type="predicted"/>
<feature type="region of interest" description="Disordered" evidence="1">
    <location>
        <begin position="23"/>
        <end position="58"/>
    </location>
</feature>
<comment type="caution">
    <text evidence="2">The sequence shown here is derived from an EMBL/GenBank/DDBJ whole genome shotgun (WGS) entry which is preliminary data.</text>
</comment>
<name>A0ABN7Z251_9BURK</name>
<evidence type="ECO:0000313" key="3">
    <source>
        <dbReference type="Proteomes" id="UP000706525"/>
    </source>
</evidence>
<dbReference type="EMBL" id="CAJZAG010000008">
    <property type="protein sequence ID" value="CAG9178466.1"/>
    <property type="molecule type" value="Genomic_DNA"/>
</dbReference>
<accession>A0ABN7Z251</accession>
<feature type="compositionally biased region" description="Basic and acidic residues" evidence="1">
    <location>
        <begin position="31"/>
        <end position="55"/>
    </location>
</feature>
<protein>
    <recommendedName>
        <fullName evidence="4">MYND finger</fullName>
    </recommendedName>
</protein>
<organism evidence="2 3">
    <name type="scientific">Cupriavidus pampae</name>
    <dbReference type="NCBI Taxonomy" id="659251"/>
    <lineage>
        <taxon>Bacteria</taxon>
        <taxon>Pseudomonadati</taxon>
        <taxon>Pseudomonadota</taxon>
        <taxon>Betaproteobacteria</taxon>
        <taxon>Burkholderiales</taxon>
        <taxon>Burkholderiaceae</taxon>
        <taxon>Cupriavidus</taxon>
    </lineage>
</organism>
<gene>
    <name evidence="2" type="ORF">LMG32289_04052</name>
</gene>
<evidence type="ECO:0000256" key="1">
    <source>
        <dbReference type="SAM" id="MobiDB-lite"/>
    </source>
</evidence>
<dbReference type="RefSeq" id="WP_223991529.1">
    <property type="nucleotide sequence ID" value="NZ_CAJZAG010000008.1"/>
</dbReference>
<sequence length="100" mass="11195">MARILILLAIVLGILWWLRDRAGTRQTRSRAQPDPRSDSRPDAAARGHDRPRGADDEMEPMVQCAHCGVHLPRGEAIGWQGLHYCRRSHLPEPTEPGGRA</sequence>